<keyword evidence="4" id="KW-0418">Kinase</keyword>
<dbReference type="PROSITE" id="PS00108">
    <property type="entry name" value="PROTEIN_KINASE_ST"/>
    <property type="match status" value="1"/>
</dbReference>
<keyword evidence="3" id="KW-0547">Nucleotide-binding</keyword>
<dbReference type="SUPFAM" id="SSF56112">
    <property type="entry name" value="Protein kinase-like (PK-like)"/>
    <property type="match status" value="1"/>
</dbReference>
<evidence type="ECO:0000313" key="7">
    <source>
        <dbReference type="EMBL" id="KAK8866339.1"/>
    </source>
</evidence>
<dbReference type="InterPro" id="IPR000719">
    <property type="entry name" value="Prot_kinase_dom"/>
</dbReference>
<keyword evidence="8" id="KW-1185">Reference proteome</keyword>
<evidence type="ECO:0000256" key="1">
    <source>
        <dbReference type="ARBA" id="ARBA00022527"/>
    </source>
</evidence>
<evidence type="ECO:0000256" key="3">
    <source>
        <dbReference type="ARBA" id="ARBA00022741"/>
    </source>
</evidence>
<dbReference type="SMART" id="SM00220">
    <property type="entry name" value="S_TKc"/>
    <property type="match status" value="1"/>
</dbReference>
<keyword evidence="5" id="KW-0067">ATP-binding</keyword>
<dbReference type="Proteomes" id="UP001470230">
    <property type="component" value="Unassembled WGS sequence"/>
</dbReference>
<evidence type="ECO:0000259" key="6">
    <source>
        <dbReference type="PROSITE" id="PS50011"/>
    </source>
</evidence>
<gene>
    <name evidence="7" type="ORF">M9Y10_009300</name>
</gene>
<evidence type="ECO:0000256" key="2">
    <source>
        <dbReference type="ARBA" id="ARBA00022679"/>
    </source>
</evidence>
<reference evidence="7 8" key="1">
    <citation type="submission" date="2024-04" db="EMBL/GenBank/DDBJ databases">
        <title>Tritrichomonas musculus Genome.</title>
        <authorList>
            <person name="Alves-Ferreira E."/>
            <person name="Grigg M."/>
            <person name="Lorenzi H."/>
            <person name="Galac M."/>
        </authorList>
    </citation>
    <scope>NUCLEOTIDE SEQUENCE [LARGE SCALE GENOMIC DNA]</scope>
    <source>
        <strain evidence="7 8">EAF2021</strain>
    </source>
</reference>
<organism evidence="7 8">
    <name type="scientific">Tritrichomonas musculus</name>
    <dbReference type="NCBI Taxonomy" id="1915356"/>
    <lineage>
        <taxon>Eukaryota</taxon>
        <taxon>Metamonada</taxon>
        <taxon>Parabasalia</taxon>
        <taxon>Tritrichomonadida</taxon>
        <taxon>Tritrichomonadidae</taxon>
        <taxon>Tritrichomonas</taxon>
    </lineage>
</organism>
<dbReference type="Gene3D" id="1.10.510.10">
    <property type="entry name" value="Transferase(Phosphotransferase) domain 1"/>
    <property type="match status" value="1"/>
</dbReference>
<dbReference type="InterPro" id="IPR011009">
    <property type="entry name" value="Kinase-like_dom_sf"/>
</dbReference>
<feature type="domain" description="Protein kinase" evidence="6">
    <location>
        <begin position="1"/>
        <end position="224"/>
    </location>
</feature>
<name>A0ABR2IMX5_9EUKA</name>
<evidence type="ECO:0000256" key="5">
    <source>
        <dbReference type="ARBA" id="ARBA00022840"/>
    </source>
</evidence>
<accession>A0ABR2IMX5</accession>
<protein>
    <recommendedName>
        <fullName evidence="6">Protein kinase domain-containing protein</fullName>
    </recommendedName>
</protein>
<dbReference type="InterPro" id="IPR008271">
    <property type="entry name" value="Ser/Thr_kinase_AS"/>
</dbReference>
<keyword evidence="1" id="KW-0723">Serine/threonine-protein kinase</keyword>
<dbReference type="EMBL" id="JAPFFF010000015">
    <property type="protein sequence ID" value="KAK8866339.1"/>
    <property type="molecule type" value="Genomic_DNA"/>
</dbReference>
<dbReference type="PANTHER" id="PTHR24345:SF0">
    <property type="entry name" value="CELL CYCLE SERINE_THREONINE-PROTEIN KINASE CDC5_MSD2"/>
    <property type="match status" value="1"/>
</dbReference>
<dbReference type="Pfam" id="PF00069">
    <property type="entry name" value="Pkinase"/>
    <property type="match status" value="1"/>
</dbReference>
<keyword evidence="2" id="KW-0808">Transferase</keyword>
<proteinExistence type="predicted"/>
<evidence type="ECO:0000313" key="8">
    <source>
        <dbReference type="Proteomes" id="UP001470230"/>
    </source>
</evidence>
<dbReference type="PANTHER" id="PTHR24345">
    <property type="entry name" value="SERINE/THREONINE-PROTEIN KINASE PLK"/>
    <property type="match status" value="1"/>
</dbReference>
<comment type="caution">
    <text evidence="7">The sequence shown here is derived from an EMBL/GenBank/DDBJ whole genome shotgun (WGS) entry which is preliminary data.</text>
</comment>
<dbReference type="PROSITE" id="PS50011">
    <property type="entry name" value="PROTEIN_KINASE_DOM"/>
    <property type="match status" value="1"/>
</dbReference>
<evidence type="ECO:0000256" key="4">
    <source>
        <dbReference type="ARBA" id="ARBA00022777"/>
    </source>
</evidence>
<sequence>MVDKITLLSEAVRVGFEREIDIDTSLDHPFFTQFYRCFHDENATYIIMEHIPGGDLLNHIQDQKHLKENEIQHIFCELISGLNYLHTVKHIVHRDLKPDNILIDDTGNIRIIDFGLSGQVTPDKPLLHSQCGSFYYTAPEVLQKKPYSYPVDIWSAGVILYVMAVGHLPFFDNNTHNLMRKITTGTPEFPPTVSKPLLDLILRMLQKNPDERITISEIAQHPWIRDCRYAFYMTDSFLYNPKYKCLPSTINDIDHDVEKQMKLLKLPVENLANDILDNVENDLTMCYKILKKKKIIQMICSPSEIRMMYNLKRTRLTQAVIDPPKPRAKINREAPIFEARIRAGSRSAAEHRKQMKIRSQTFAPNLILPPLIHRNHC</sequence>